<keyword evidence="7" id="KW-0694">RNA-binding</keyword>
<dbReference type="SUPFAM" id="SSF54762">
    <property type="entry name" value="Signal recognition particle alu RNA binding heterodimer, SRP9/14"/>
    <property type="match status" value="1"/>
</dbReference>
<evidence type="ECO:0000256" key="3">
    <source>
        <dbReference type="ARBA" id="ARBA00010349"/>
    </source>
</evidence>
<keyword evidence="9" id="KW-0539">Nucleus</keyword>
<evidence type="ECO:0000313" key="15">
    <source>
        <dbReference type="Proteomes" id="UP000239649"/>
    </source>
</evidence>
<dbReference type="AlphaFoldDB" id="A0A2P6V928"/>
<accession>A0A2P6V928</accession>
<dbReference type="SMART" id="SM00320">
    <property type="entry name" value="WD40"/>
    <property type="match status" value="13"/>
</dbReference>
<dbReference type="PROSITE" id="PS50294">
    <property type="entry name" value="WD_REPEATS_REGION"/>
    <property type="match status" value="8"/>
</dbReference>
<evidence type="ECO:0000256" key="12">
    <source>
        <dbReference type="SAM" id="MobiDB-lite"/>
    </source>
</evidence>
<dbReference type="GO" id="GO:0034511">
    <property type="term" value="F:U3 snoRNA binding"/>
    <property type="evidence" value="ECO:0007669"/>
    <property type="project" value="TreeGrafter"/>
</dbReference>
<feature type="compositionally biased region" description="Acidic residues" evidence="12">
    <location>
        <begin position="1086"/>
        <end position="1095"/>
    </location>
</feature>
<evidence type="ECO:0000256" key="5">
    <source>
        <dbReference type="ARBA" id="ARBA00022574"/>
    </source>
</evidence>
<dbReference type="InterPro" id="IPR009018">
    <property type="entry name" value="Signal_recog_particle_SRP9/14"/>
</dbReference>
<dbReference type="GO" id="GO:0030686">
    <property type="term" value="C:90S preribosome"/>
    <property type="evidence" value="ECO:0007669"/>
    <property type="project" value="TreeGrafter"/>
</dbReference>
<dbReference type="InterPro" id="IPR013934">
    <property type="entry name" value="Utp13_C"/>
</dbReference>
<feature type="repeat" description="WD" evidence="11">
    <location>
        <begin position="252"/>
        <end position="293"/>
    </location>
</feature>
<feature type="repeat" description="WD" evidence="11">
    <location>
        <begin position="296"/>
        <end position="337"/>
    </location>
</feature>
<evidence type="ECO:0000256" key="10">
    <source>
        <dbReference type="ARBA" id="ARBA00023274"/>
    </source>
</evidence>
<evidence type="ECO:0000256" key="7">
    <source>
        <dbReference type="ARBA" id="ARBA00022884"/>
    </source>
</evidence>
<comment type="subcellular location">
    <subcellularLocation>
        <location evidence="1">Cytoplasm</location>
    </subcellularLocation>
    <subcellularLocation>
        <location evidence="2">Nucleus</location>
        <location evidence="2">Nucleolus</location>
    </subcellularLocation>
</comment>
<keyword evidence="10" id="KW-0687">Ribonucleoprotein</keyword>
<dbReference type="PRINTS" id="PR00320">
    <property type="entry name" value="GPROTEINBRPT"/>
</dbReference>
<dbReference type="InterPro" id="IPR036322">
    <property type="entry name" value="WD40_repeat_dom_sf"/>
</dbReference>
<dbReference type="GO" id="GO:0000472">
    <property type="term" value="P:endonucleolytic cleavage to generate mature 5'-end of SSU-rRNA from (SSU-rRNA, 5.8S rRNA, LSU-rRNA)"/>
    <property type="evidence" value="ECO:0007669"/>
    <property type="project" value="TreeGrafter"/>
</dbReference>
<dbReference type="Proteomes" id="UP000239649">
    <property type="component" value="Unassembled WGS sequence"/>
</dbReference>
<evidence type="ECO:0000256" key="6">
    <source>
        <dbReference type="ARBA" id="ARBA00022737"/>
    </source>
</evidence>
<dbReference type="Pfam" id="PF08625">
    <property type="entry name" value="Utp13"/>
    <property type="match status" value="1"/>
</dbReference>
<dbReference type="InterPro" id="IPR001680">
    <property type="entry name" value="WD40_rpt"/>
</dbReference>
<feature type="repeat" description="WD" evidence="11">
    <location>
        <begin position="590"/>
        <end position="634"/>
    </location>
</feature>
<feature type="repeat" description="WD" evidence="11">
    <location>
        <begin position="635"/>
        <end position="668"/>
    </location>
</feature>
<keyword evidence="15" id="KW-1185">Reference proteome</keyword>
<dbReference type="PROSITE" id="PS00678">
    <property type="entry name" value="WD_REPEATS_1"/>
    <property type="match status" value="2"/>
</dbReference>
<comment type="caution">
    <text evidence="14">The sequence shown here is derived from an EMBL/GenBank/DDBJ whole genome shotgun (WGS) entry which is preliminary data.</text>
</comment>
<dbReference type="InterPro" id="IPR020472">
    <property type="entry name" value="WD40_PAC1"/>
</dbReference>
<evidence type="ECO:0000256" key="8">
    <source>
        <dbReference type="ARBA" id="ARBA00023135"/>
    </source>
</evidence>
<feature type="region of interest" description="Disordered" evidence="12">
    <location>
        <begin position="1073"/>
        <end position="1185"/>
    </location>
</feature>
<feature type="repeat" description="WD" evidence="11">
    <location>
        <begin position="814"/>
        <end position="847"/>
    </location>
</feature>
<dbReference type="PROSITE" id="PS50082">
    <property type="entry name" value="WD_REPEATS_2"/>
    <property type="match status" value="10"/>
</dbReference>
<feature type="repeat" description="WD" evidence="11">
    <location>
        <begin position="338"/>
        <end position="379"/>
    </location>
</feature>
<evidence type="ECO:0000256" key="2">
    <source>
        <dbReference type="ARBA" id="ARBA00004604"/>
    </source>
</evidence>
<evidence type="ECO:0000256" key="4">
    <source>
        <dbReference type="ARBA" id="ARBA00022490"/>
    </source>
</evidence>
<dbReference type="InterPro" id="IPR015943">
    <property type="entry name" value="WD40/YVTN_repeat-like_dom_sf"/>
</dbReference>
<feature type="compositionally biased region" description="Low complexity" evidence="12">
    <location>
        <begin position="1145"/>
        <end position="1177"/>
    </location>
</feature>
<dbReference type="InterPro" id="IPR003210">
    <property type="entry name" value="Signal_recog_particle_SRP14"/>
</dbReference>
<sequence length="1185" mass="124213">MVLLENAKFLTELHKLYEGNKTQGSVWVTMKRTNMKPRKGKKDYSEHAYHCLVRATDGTRKLSTVVQARELARFQESYTTIMRGHMDSLKKRDRTRHAPRLELAEAVESPLAVAVGLCFEHLLYFANLWERMAPREQANRAKLLRRYLSASQYGNRGCAQRGASRFASPSLGTFGRLQAAQQSAWHLRIGRGGKPGPAMAAAKQNYRVRQRLEVFYTGGSVRLSADGRLLACACADEVKVVDAASGTVVQTLPGDSEPVTALGFSPNAHLLFTASRSLQLRCWSLDGGAPAALRSYKGHKAPVADMAVHASGGLLATGSADRTVRVWDVDGGFCTHSFTGHSGVVLRVLFHPKELMVISAGDDAEVRVWDLVTKSCAAVLKGHFSAVTALSLSPDGWTLLCGGRDSVVTVWNLSNHSKLATVPVYEALEGLAYLPPGAPFPGLPASSGGRQGGKAATPVCFATGGERGVVQLWRADTGKCVYEQPAAAAAAASAAGGIVELELLPGGAGLLTATQDCRLLMHAPAGGDLAVTRQLIGNNDEVTDMRFLTLGGGDGGDGGGDGAPTHLAVSTNSDQIRLFDARTLSCTATLAGHTDTVLALDALRLPGGAALLASAGKDASLRLWSLPAARCVGVGAGHVSAVSCVAFARRGGNFVATGGADKLLKVWDTAALAMDAAAPAKLRVTAAVAAHDKDINAVAVAPNDSVICTGSQDRTAKVWQLPDLVLSLTLKGHKRGIWAVAFSPVDKAVATASGDKTVRLWSLADGSCLRTFEGHLSSVLRLDFLSAGTQILSAGADGLLKLWSVRLSECVNTFDAHEDKVWALALDGRNADVLASGGGDGAVAIWEDCTSADADEAAAATAVAVLKEQDLANALQMEDWERAAALAFEMRHPGRLLRVVRQALERGQQEGGRILSRLAGGMSADDLRQCLEYCREWNSNAKNCHAAQAMLQAVLRQRRPQELLSVPGLGGVLEGMLPYTQRHFARADRLLRSTFLCDYIVGAMGSMAPAGDDAGVGGAQLVAGAAPAGTHQLEAQQQAPEPRRRPARALLGAAPLPAPAAAPAAAAAALAVAAAQQPEQQQQQQSEEEREEDVAEPAANGHSQAQPNGTADDASGDSSSDEEDGRGMAAAAAAAAAAAKKRPARVPAAKTPAAKPSSSKAKVPPATAGKAVRQQAAAKKRRLSA</sequence>
<dbReference type="PANTHER" id="PTHR19854">
    <property type="entry name" value="TRANSDUCIN BETA-LIKE 3"/>
    <property type="match status" value="1"/>
</dbReference>
<dbReference type="OrthoDB" id="5414888at2759"/>
<proteinExistence type="inferred from homology"/>
<keyword evidence="8" id="KW-0733">Signal recognition particle</keyword>
<evidence type="ECO:0000256" key="11">
    <source>
        <dbReference type="PROSITE-ProRule" id="PRU00221"/>
    </source>
</evidence>
<feature type="repeat" description="WD" evidence="11">
    <location>
        <begin position="730"/>
        <end position="771"/>
    </location>
</feature>
<dbReference type="InterPro" id="IPR019775">
    <property type="entry name" value="WD40_repeat_CS"/>
</dbReference>
<dbReference type="FunFam" id="3.30.720.10:FF:000003">
    <property type="entry name" value="Signal recognition particle 14"/>
    <property type="match status" value="1"/>
</dbReference>
<reference evidence="14 15" key="1">
    <citation type="journal article" date="2018" name="Plant J.">
        <title>Genome sequences of Chlorella sorokiniana UTEX 1602 and Micractinium conductrix SAG 241.80: implications to maltose excretion by a green alga.</title>
        <authorList>
            <person name="Arriola M.B."/>
            <person name="Velmurugan N."/>
            <person name="Zhang Y."/>
            <person name="Plunkett M.H."/>
            <person name="Hondzo H."/>
            <person name="Barney B.M."/>
        </authorList>
    </citation>
    <scope>NUCLEOTIDE SEQUENCE [LARGE SCALE GENOMIC DNA]</scope>
    <source>
        <strain evidence="14 15">SAG 241.80</strain>
    </source>
</reference>
<dbReference type="Pfam" id="PF02290">
    <property type="entry name" value="SRP14"/>
    <property type="match status" value="1"/>
</dbReference>
<dbReference type="STRING" id="554055.A0A2P6V928"/>
<dbReference type="GO" id="GO:0005786">
    <property type="term" value="C:signal recognition particle, endoplasmic reticulum targeting"/>
    <property type="evidence" value="ECO:0007669"/>
    <property type="project" value="UniProtKB-KW"/>
</dbReference>
<gene>
    <name evidence="14" type="ORF">C2E20_6080</name>
</gene>
<feature type="repeat" description="WD" evidence="11">
    <location>
        <begin position="688"/>
        <end position="721"/>
    </location>
</feature>
<organism evidence="14 15">
    <name type="scientific">Micractinium conductrix</name>
    <dbReference type="NCBI Taxonomy" id="554055"/>
    <lineage>
        <taxon>Eukaryota</taxon>
        <taxon>Viridiplantae</taxon>
        <taxon>Chlorophyta</taxon>
        <taxon>core chlorophytes</taxon>
        <taxon>Trebouxiophyceae</taxon>
        <taxon>Chlorellales</taxon>
        <taxon>Chlorellaceae</taxon>
        <taxon>Chlorella clade</taxon>
        <taxon>Micractinium</taxon>
    </lineage>
</organism>
<feature type="repeat" description="WD" evidence="11">
    <location>
        <begin position="380"/>
        <end position="421"/>
    </location>
</feature>
<evidence type="ECO:0000256" key="9">
    <source>
        <dbReference type="ARBA" id="ARBA00023242"/>
    </source>
</evidence>
<feature type="domain" description="U3 small nucleolar RNA-associated protein 13 C-terminal" evidence="13">
    <location>
        <begin position="868"/>
        <end position="1004"/>
    </location>
</feature>
<evidence type="ECO:0000313" key="14">
    <source>
        <dbReference type="EMBL" id="PSC70581.1"/>
    </source>
</evidence>
<dbReference type="EMBL" id="LHPF02000019">
    <property type="protein sequence ID" value="PSC70581.1"/>
    <property type="molecule type" value="Genomic_DNA"/>
</dbReference>
<dbReference type="GO" id="GO:0006614">
    <property type="term" value="P:SRP-dependent cotranslational protein targeting to membrane"/>
    <property type="evidence" value="ECO:0007669"/>
    <property type="project" value="InterPro"/>
</dbReference>
<dbReference type="GO" id="GO:0030942">
    <property type="term" value="F:endoplasmic reticulum signal peptide binding"/>
    <property type="evidence" value="ECO:0007669"/>
    <property type="project" value="InterPro"/>
</dbReference>
<dbReference type="GO" id="GO:0000480">
    <property type="term" value="P:endonucleolytic cleavage in 5'-ETS of tricistronic rRNA transcript (SSU-rRNA, 5.8S rRNA, LSU-rRNA)"/>
    <property type="evidence" value="ECO:0007669"/>
    <property type="project" value="TreeGrafter"/>
</dbReference>
<dbReference type="CDD" id="cd00200">
    <property type="entry name" value="WD40"/>
    <property type="match status" value="2"/>
</dbReference>
<feature type="compositionally biased region" description="Low complexity" evidence="12">
    <location>
        <begin position="1073"/>
        <end position="1085"/>
    </location>
</feature>
<evidence type="ECO:0000256" key="1">
    <source>
        <dbReference type="ARBA" id="ARBA00004496"/>
    </source>
</evidence>
<dbReference type="Pfam" id="PF00400">
    <property type="entry name" value="WD40"/>
    <property type="match status" value="10"/>
</dbReference>
<feature type="repeat" description="WD" evidence="11">
    <location>
        <begin position="772"/>
        <end position="813"/>
    </location>
</feature>
<dbReference type="Gene3D" id="2.130.10.10">
    <property type="entry name" value="YVTN repeat-like/Quinoprotein amine dehydrogenase"/>
    <property type="match status" value="3"/>
</dbReference>
<keyword evidence="6" id="KW-0677">Repeat</keyword>
<keyword evidence="5 11" id="KW-0853">WD repeat</keyword>
<dbReference type="PANTHER" id="PTHR19854:SF15">
    <property type="entry name" value="TRANSDUCIN BETA-LIKE PROTEIN 3"/>
    <property type="match status" value="1"/>
</dbReference>
<name>A0A2P6V928_9CHLO</name>
<dbReference type="GO" id="GO:0032040">
    <property type="term" value="C:small-subunit processome"/>
    <property type="evidence" value="ECO:0007669"/>
    <property type="project" value="InterPro"/>
</dbReference>
<dbReference type="GO" id="GO:0008312">
    <property type="term" value="F:7S RNA binding"/>
    <property type="evidence" value="ECO:0007669"/>
    <property type="project" value="InterPro"/>
</dbReference>
<dbReference type="Gene3D" id="3.30.720.10">
    <property type="entry name" value="Signal recognition particle alu RNA binding heterodimer, srp9/1"/>
    <property type="match status" value="1"/>
</dbReference>
<keyword evidence="4" id="KW-0963">Cytoplasm</keyword>
<feature type="compositionally biased region" description="Low complexity" evidence="12">
    <location>
        <begin position="1129"/>
        <end position="1138"/>
    </location>
</feature>
<protein>
    <submittedName>
        <fullName evidence="14">Transducin beta 3 isoform A</fullName>
    </submittedName>
</protein>
<evidence type="ECO:0000259" key="13">
    <source>
        <dbReference type="Pfam" id="PF08625"/>
    </source>
</evidence>
<comment type="similarity">
    <text evidence="3">Belongs to the SRP14 family.</text>
</comment>
<dbReference type="SUPFAM" id="SSF50978">
    <property type="entry name" value="WD40 repeat-like"/>
    <property type="match status" value="2"/>
</dbReference>